<dbReference type="InterPro" id="IPR041542">
    <property type="entry name" value="GH43_C2"/>
</dbReference>
<dbReference type="Gene3D" id="2.115.10.20">
    <property type="entry name" value="Glycosyl hydrolase domain, family 43"/>
    <property type="match status" value="1"/>
</dbReference>
<dbReference type="GO" id="GO:0004553">
    <property type="term" value="F:hydrolase activity, hydrolyzing O-glycosyl compounds"/>
    <property type="evidence" value="ECO:0007669"/>
    <property type="project" value="InterPro"/>
</dbReference>
<dbReference type="Pfam" id="PF04616">
    <property type="entry name" value="Glyco_hydro_43"/>
    <property type="match status" value="1"/>
</dbReference>
<keyword evidence="5" id="KW-0732">Signal</keyword>
<dbReference type="SUPFAM" id="SSF75005">
    <property type="entry name" value="Arabinanase/levansucrase/invertase"/>
    <property type="match status" value="1"/>
</dbReference>
<dbReference type="InterPro" id="IPR013320">
    <property type="entry name" value="ConA-like_dom_sf"/>
</dbReference>
<gene>
    <name evidence="7" type="ORF">MOP44_03315</name>
</gene>
<keyword evidence="3 4" id="KW-0326">Glycosidase</keyword>
<feature type="domain" description="Beta-xylosidase C-terminal Concanavalin A-like" evidence="6">
    <location>
        <begin position="335"/>
        <end position="530"/>
    </location>
</feature>
<sequence>MPCIRRCFGSSAALLLAAGLIFARSAQTQPGPQTAQTASFQNPVLWEDLADVDIFRVGDTFYYSASNMHYSPGAPILRSYDLVNWEYVGHSVPVLDFGPPYDLNGGNAYNKGTWASFLNYRKSNKTFYWGGCIEFKKTYIYTAPTVEGPWKRHAVLDNCYYDAGLLIDDDDTMYVAYGNTTMHVAQLSPDGTREVKSQVIFQTPPEVKTLEGSRFYKVNGNYYIFTTRPANGEYVLKSTHGPFGPYTMQKLLLDTKSPIEGGGVPHQGGIVQTQKGDWYYMAFIDSYPGGRIPALAPIKWDADGWPHIEMQDNTWGLSYPYPLPPHPLKAHTGTDRFAGKALGPEWEWNHNPDNSKWSLEHGLRLQAATLTDDLYMARNTLTHRILGPQSTATIEMDVSRMKDGDRAGLAIFKQWSAWVGVKREGDTWKVAMEDGLRIAGRDWNTASKGTEVASEPLLGRRIWLRASVDVHPGPGRKATFSWSTDGRNFKPIGHPFTLNNEWMFFMGNRYAIFNYATKELGGAVKVASFTLTAP</sequence>
<evidence type="ECO:0000256" key="3">
    <source>
        <dbReference type="ARBA" id="ARBA00023295"/>
    </source>
</evidence>
<dbReference type="Proteomes" id="UP001059380">
    <property type="component" value="Chromosome"/>
</dbReference>
<evidence type="ECO:0000256" key="1">
    <source>
        <dbReference type="ARBA" id="ARBA00009865"/>
    </source>
</evidence>
<dbReference type="EMBL" id="CP093313">
    <property type="protein sequence ID" value="UWZ84977.1"/>
    <property type="molecule type" value="Genomic_DNA"/>
</dbReference>
<organism evidence="7 8">
    <name type="scientific">Occallatibacter riparius</name>
    <dbReference type="NCBI Taxonomy" id="1002689"/>
    <lineage>
        <taxon>Bacteria</taxon>
        <taxon>Pseudomonadati</taxon>
        <taxon>Acidobacteriota</taxon>
        <taxon>Terriglobia</taxon>
        <taxon>Terriglobales</taxon>
        <taxon>Acidobacteriaceae</taxon>
        <taxon>Occallatibacter</taxon>
    </lineage>
</organism>
<dbReference type="InterPro" id="IPR023296">
    <property type="entry name" value="Glyco_hydro_beta-prop_sf"/>
</dbReference>
<dbReference type="GO" id="GO:0005975">
    <property type="term" value="P:carbohydrate metabolic process"/>
    <property type="evidence" value="ECO:0007669"/>
    <property type="project" value="InterPro"/>
</dbReference>
<evidence type="ECO:0000256" key="2">
    <source>
        <dbReference type="ARBA" id="ARBA00022801"/>
    </source>
</evidence>
<name>A0A9J7BQX9_9BACT</name>
<dbReference type="PANTHER" id="PTHR42812">
    <property type="entry name" value="BETA-XYLOSIDASE"/>
    <property type="match status" value="1"/>
</dbReference>
<dbReference type="InterPro" id="IPR051795">
    <property type="entry name" value="Glycosyl_Hydrlase_43"/>
</dbReference>
<comment type="similarity">
    <text evidence="1 4">Belongs to the glycosyl hydrolase 43 family.</text>
</comment>
<dbReference type="Gene3D" id="2.60.120.200">
    <property type="match status" value="1"/>
</dbReference>
<evidence type="ECO:0000313" key="7">
    <source>
        <dbReference type="EMBL" id="UWZ84977.1"/>
    </source>
</evidence>
<evidence type="ECO:0000256" key="4">
    <source>
        <dbReference type="RuleBase" id="RU361187"/>
    </source>
</evidence>
<dbReference type="AlphaFoldDB" id="A0A9J7BQX9"/>
<dbReference type="CDD" id="cd09001">
    <property type="entry name" value="GH43_FsAxh1-like"/>
    <property type="match status" value="1"/>
</dbReference>
<feature type="chain" id="PRO_5039909401" evidence="5">
    <location>
        <begin position="29"/>
        <end position="534"/>
    </location>
</feature>
<dbReference type="InterPro" id="IPR006710">
    <property type="entry name" value="Glyco_hydro_43"/>
</dbReference>
<reference evidence="7" key="1">
    <citation type="submission" date="2021-04" db="EMBL/GenBank/DDBJ databases">
        <title>Phylogenetic analysis of Acidobacteriaceae.</title>
        <authorList>
            <person name="Qiu L."/>
            <person name="Zhang Q."/>
        </authorList>
    </citation>
    <scope>NUCLEOTIDE SEQUENCE</scope>
    <source>
        <strain evidence="7">DSM 25168</strain>
    </source>
</reference>
<proteinExistence type="inferred from homology"/>
<dbReference type="SUPFAM" id="SSF49899">
    <property type="entry name" value="Concanavalin A-like lectins/glucanases"/>
    <property type="match status" value="1"/>
</dbReference>
<keyword evidence="2 4" id="KW-0378">Hydrolase</keyword>
<dbReference type="Pfam" id="PF17851">
    <property type="entry name" value="GH43_C2"/>
    <property type="match status" value="1"/>
</dbReference>
<feature type="signal peptide" evidence="5">
    <location>
        <begin position="1"/>
        <end position="28"/>
    </location>
</feature>
<protein>
    <submittedName>
        <fullName evidence="7">Glycoside hydrolase 43 family protein</fullName>
    </submittedName>
</protein>
<dbReference type="KEGG" id="orp:MOP44_03315"/>
<keyword evidence="8" id="KW-1185">Reference proteome</keyword>
<dbReference type="RefSeq" id="WP_260794483.1">
    <property type="nucleotide sequence ID" value="NZ_CP093313.1"/>
</dbReference>
<dbReference type="PANTHER" id="PTHR42812:SF15">
    <property type="entry name" value="HYDROLASE, PUTATIVE (AFU_ORTHOLOGUE AFUA_2G00930)-RELATED"/>
    <property type="match status" value="1"/>
</dbReference>
<evidence type="ECO:0000259" key="6">
    <source>
        <dbReference type="Pfam" id="PF17851"/>
    </source>
</evidence>
<accession>A0A9J7BQX9</accession>
<evidence type="ECO:0000256" key="5">
    <source>
        <dbReference type="SAM" id="SignalP"/>
    </source>
</evidence>
<evidence type="ECO:0000313" key="8">
    <source>
        <dbReference type="Proteomes" id="UP001059380"/>
    </source>
</evidence>